<dbReference type="EMBL" id="AP024237">
    <property type="protein sequence ID" value="BCO35896.1"/>
    <property type="molecule type" value="Genomic_DNA"/>
</dbReference>
<dbReference type="Proteomes" id="UP000595446">
    <property type="component" value="Chromosome"/>
</dbReference>
<feature type="compositionally biased region" description="Low complexity" evidence="2">
    <location>
        <begin position="1"/>
        <end position="12"/>
    </location>
</feature>
<reference evidence="4 5" key="1">
    <citation type="submission" date="2020-12" db="EMBL/GenBank/DDBJ databases">
        <title>Complete genome sequence of Mycobacterium heckeshornense JCM 15655T, closely related to a pathogenic non-tuberculous mycobacterial species Mycobacterium xenopi.</title>
        <authorList>
            <person name="Yoshida M."/>
            <person name="Fukano H."/>
            <person name="Asakura T."/>
            <person name="Suzuki M."/>
            <person name="Hoshino Y."/>
        </authorList>
    </citation>
    <scope>NUCLEOTIDE SEQUENCE [LARGE SCALE GENOMIC DNA]</scope>
    <source>
        <strain evidence="4 5">JCM 15655</strain>
    </source>
</reference>
<organism evidence="4 5">
    <name type="scientific">Mycobacterium heckeshornense</name>
    <dbReference type="NCBI Taxonomy" id="110505"/>
    <lineage>
        <taxon>Bacteria</taxon>
        <taxon>Bacillati</taxon>
        <taxon>Actinomycetota</taxon>
        <taxon>Actinomycetes</taxon>
        <taxon>Mycobacteriales</taxon>
        <taxon>Mycobacteriaceae</taxon>
        <taxon>Mycobacterium</taxon>
    </lineage>
</organism>
<name>A0A7R7GTZ2_9MYCO</name>
<evidence type="ECO:0000259" key="3">
    <source>
        <dbReference type="Pfam" id="PF00857"/>
    </source>
</evidence>
<dbReference type="Pfam" id="PF00857">
    <property type="entry name" value="Isochorismatase"/>
    <property type="match status" value="1"/>
</dbReference>
<accession>A0A7R7GTZ2</accession>
<dbReference type="SUPFAM" id="SSF52499">
    <property type="entry name" value="Isochorismatase-like hydrolases"/>
    <property type="match status" value="1"/>
</dbReference>
<dbReference type="InterPro" id="IPR050272">
    <property type="entry name" value="Isochorismatase-like_hydrls"/>
</dbReference>
<dbReference type="InterPro" id="IPR000868">
    <property type="entry name" value="Isochorismatase-like_dom"/>
</dbReference>
<dbReference type="CDD" id="cd00431">
    <property type="entry name" value="cysteine_hydrolases"/>
    <property type="match status" value="1"/>
</dbReference>
<dbReference type="AlphaFoldDB" id="A0A7R7GTZ2"/>
<proteinExistence type="predicted"/>
<gene>
    <name evidence="4" type="ORF">MHEC_23290</name>
</gene>
<keyword evidence="5" id="KW-1185">Reference proteome</keyword>
<protein>
    <recommendedName>
        <fullName evidence="3">Isochorismatase-like domain-containing protein</fullName>
    </recommendedName>
</protein>
<keyword evidence="1" id="KW-0378">Hydrolase</keyword>
<evidence type="ECO:0000256" key="2">
    <source>
        <dbReference type="SAM" id="MobiDB-lite"/>
    </source>
</evidence>
<evidence type="ECO:0000313" key="4">
    <source>
        <dbReference type="EMBL" id="BCO35896.1"/>
    </source>
</evidence>
<dbReference type="Gene3D" id="3.40.50.850">
    <property type="entry name" value="Isochorismatase-like"/>
    <property type="match status" value="1"/>
</dbReference>
<feature type="region of interest" description="Disordered" evidence="2">
    <location>
        <begin position="1"/>
        <end position="20"/>
    </location>
</feature>
<evidence type="ECO:0000313" key="5">
    <source>
        <dbReference type="Proteomes" id="UP000595446"/>
    </source>
</evidence>
<feature type="domain" description="Isochorismatase-like" evidence="3">
    <location>
        <begin position="87"/>
        <end position="271"/>
    </location>
</feature>
<dbReference type="GO" id="GO:0016787">
    <property type="term" value="F:hydrolase activity"/>
    <property type="evidence" value="ECO:0007669"/>
    <property type="project" value="UniProtKB-KW"/>
</dbReference>
<dbReference type="PANTHER" id="PTHR43540">
    <property type="entry name" value="PEROXYUREIDOACRYLATE/UREIDOACRYLATE AMIDOHYDROLASE-RELATED"/>
    <property type="match status" value="1"/>
</dbReference>
<evidence type="ECO:0000256" key="1">
    <source>
        <dbReference type="ARBA" id="ARBA00022801"/>
    </source>
</evidence>
<dbReference type="InterPro" id="IPR036380">
    <property type="entry name" value="Isochorismatase-like_sf"/>
</dbReference>
<sequence>MQKPSPGSSSGEAAGGRRADADARHVMAVGLGSAARVWRCRQRGAPEDRSLSVAFIGLFVEFTLRHTITSVLMAQPRLVDLLDPATTALVTQECQGGVIGPQAGLPMLAEEARREAIPNIAKLLTSARAAQAAVVHCLIQRRPDGRGSNTNARLFASAKSFSADLTPGSPGASVLPEFGPEPTDLVLTRLHGAGPMTGTELDSVLRNLGIKTIVGVGVSVNVAITNFAMDAVNRGYQFVLPRDAVSGFPREYAEAVIDNTLALLTTVTTTDAVVEAWASLTS</sequence>